<evidence type="ECO:0000256" key="2">
    <source>
        <dbReference type="SAM" id="SignalP"/>
    </source>
</evidence>
<protein>
    <recommendedName>
        <fullName evidence="5">Tetratricopeptide repeat protein</fullName>
    </recommendedName>
</protein>
<name>A0A9D1VQ48_9BACT</name>
<evidence type="ECO:0000256" key="1">
    <source>
        <dbReference type="SAM" id="Phobius"/>
    </source>
</evidence>
<dbReference type="Gene3D" id="1.25.40.10">
    <property type="entry name" value="Tetratricopeptide repeat domain"/>
    <property type="match status" value="1"/>
</dbReference>
<gene>
    <name evidence="3" type="ORF">H9982_01005</name>
</gene>
<reference evidence="3" key="1">
    <citation type="journal article" date="2021" name="PeerJ">
        <title>Extensive microbial diversity within the chicken gut microbiome revealed by metagenomics and culture.</title>
        <authorList>
            <person name="Gilroy R."/>
            <person name="Ravi A."/>
            <person name="Getino M."/>
            <person name="Pursley I."/>
            <person name="Horton D.L."/>
            <person name="Alikhan N.F."/>
            <person name="Baker D."/>
            <person name="Gharbi K."/>
            <person name="Hall N."/>
            <person name="Watson M."/>
            <person name="Adriaenssens E.M."/>
            <person name="Foster-Nyarko E."/>
            <person name="Jarju S."/>
            <person name="Secka A."/>
            <person name="Antonio M."/>
            <person name="Oren A."/>
            <person name="Chaudhuri R.R."/>
            <person name="La Ragione R."/>
            <person name="Hildebrand F."/>
            <person name="Pallen M.J."/>
        </authorList>
    </citation>
    <scope>NUCLEOTIDE SEQUENCE</scope>
    <source>
        <strain evidence="3">ChiHjej12B11-16260</strain>
    </source>
</reference>
<proteinExistence type="predicted"/>
<sequence length="546" mass="63602">MRNCAIIKLVSVLLLLFCIPLCKGNSATPSLRDSLFDVTELRNEQSAHQLIDILQRLHAAGEPEMAYCCSEALSQYGWFLIQNNEWSISLELFERAAAYCPQDKQTLYYSIQSGLAGIYLYRRENEKSRNLFLKAYAFYKQSDYYEEFVKVCCNLGTLHKREGNSVKALSYYTEALSVAEAHNLDMLYCIILIYMEEIEKNDSVKLELLNRGIKLAFEKEFTVLYASNHLALSRYYFGTRHYPQALDAINKSVSYAEQYGLQEVLINCYQLKGEIYAAQKDYPMAYSCAVQREDLHSKYVEKQMQQIFTHQQYVYALLDWCQTHIATVNEETPVTITHNTGWRDYKIWLWTSIALLLVAAAISGYAIYLHRRRHDRANTCNDESRPASPSNEEAQKQIETLELNLKNLEAQADYFYRFYCSFNGLLAKIRTMIRQAYKQVDTDQQAQLRNVNSFIAQNMLPAKENPYSERLNNENAAFVERLEKRFPEITENDKKLAVFLRMNFTTHEISFLTGNQLKSINMGRYRLRKTLRLSSDEDLVDFLQEI</sequence>
<feature type="chain" id="PRO_5038963888" description="Tetratricopeptide repeat protein" evidence="2">
    <location>
        <begin position="24"/>
        <end position="546"/>
    </location>
</feature>
<dbReference type="Proteomes" id="UP000824246">
    <property type="component" value="Unassembled WGS sequence"/>
</dbReference>
<organism evidence="3 4">
    <name type="scientific">Candidatus Barnesiella excrementipullorum</name>
    <dbReference type="NCBI Taxonomy" id="2838479"/>
    <lineage>
        <taxon>Bacteria</taxon>
        <taxon>Pseudomonadati</taxon>
        <taxon>Bacteroidota</taxon>
        <taxon>Bacteroidia</taxon>
        <taxon>Bacteroidales</taxon>
        <taxon>Barnesiellaceae</taxon>
        <taxon>Barnesiella</taxon>
    </lineage>
</organism>
<reference evidence="3" key="2">
    <citation type="submission" date="2021-04" db="EMBL/GenBank/DDBJ databases">
        <authorList>
            <person name="Gilroy R."/>
        </authorList>
    </citation>
    <scope>NUCLEOTIDE SEQUENCE</scope>
    <source>
        <strain evidence="3">ChiHjej12B11-16260</strain>
    </source>
</reference>
<accession>A0A9D1VQ48</accession>
<evidence type="ECO:0008006" key="5">
    <source>
        <dbReference type="Google" id="ProtNLM"/>
    </source>
</evidence>
<keyword evidence="2" id="KW-0732">Signal</keyword>
<feature type="signal peptide" evidence="2">
    <location>
        <begin position="1"/>
        <end position="23"/>
    </location>
</feature>
<dbReference type="EMBL" id="DXFB01000026">
    <property type="protein sequence ID" value="HIX44776.1"/>
    <property type="molecule type" value="Genomic_DNA"/>
</dbReference>
<keyword evidence="1" id="KW-0812">Transmembrane</keyword>
<comment type="caution">
    <text evidence="3">The sequence shown here is derived from an EMBL/GenBank/DDBJ whole genome shotgun (WGS) entry which is preliminary data.</text>
</comment>
<evidence type="ECO:0000313" key="3">
    <source>
        <dbReference type="EMBL" id="HIX44776.1"/>
    </source>
</evidence>
<keyword evidence="1" id="KW-0472">Membrane</keyword>
<dbReference type="AlphaFoldDB" id="A0A9D1VQ48"/>
<dbReference type="SMART" id="SM00028">
    <property type="entry name" value="TPR"/>
    <property type="match status" value="5"/>
</dbReference>
<dbReference type="Gene3D" id="1.25.40.570">
    <property type="match status" value="1"/>
</dbReference>
<dbReference type="InterPro" id="IPR019734">
    <property type="entry name" value="TPR_rpt"/>
</dbReference>
<feature type="transmembrane region" description="Helical" evidence="1">
    <location>
        <begin position="347"/>
        <end position="368"/>
    </location>
</feature>
<dbReference type="InterPro" id="IPR011990">
    <property type="entry name" value="TPR-like_helical_dom_sf"/>
</dbReference>
<keyword evidence="1" id="KW-1133">Transmembrane helix</keyword>
<dbReference type="SUPFAM" id="SSF48452">
    <property type="entry name" value="TPR-like"/>
    <property type="match status" value="2"/>
</dbReference>
<evidence type="ECO:0000313" key="4">
    <source>
        <dbReference type="Proteomes" id="UP000824246"/>
    </source>
</evidence>